<reference evidence="2 3" key="1">
    <citation type="submission" date="2017-03" db="EMBL/GenBank/DDBJ databases">
        <title>Genome Survey of Euroglyphus maynei.</title>
        <authorList>
            <person name="Arlian L.G."/>
            <person name="Morgan M.S."/>
            <person name="Rider S.D."/>
        </authorList>
    </citation>
    <scope>NUCLEOTIDE SEQUENCE [LARGE SCALE GENOMIC DNA]</scope>
    <source>
        <strain evidence="2">Arlian Lab</strain>
        <tissue evidence="2">Whole body</tissue>
    </source>
</reference>
<dbReference type="PANTHER" id="PTHR14058:SF8">
    <property type="entry name" value="PROTEIN FE65 HOMOLOG"/>
    <property type="match status" value="1"/>
</dbReference>
<dbReference type="GO" id="GO:0001540">
    <property type="term" value="F:amyloid-beta binding"/>
    <property type="evidence" value="ECO:0007669"/>
    <property type="project" value="InterPro"/>
</dbReference>
<keyword evidence="3" id="KW-1185">Reference proteome</keyword>
<name>A0A1Y3BQ86_EURMA</name>
<protein>
    <recommendedName>
        <fullName evidence="4">PID domain-containing protein</fullName>
    </recommendedName>
</protein>
<evidence type="ECO:0000313" key="3">
    <source>
        <dbReference type="Proteomes" id="UP000194236"/>
    </source>
</evidence>
<organism evidence="2 3">
    <name type="scientific">Euroglyphus maynei</name>
    <name type="common">Mayne's house dust mite</name>
    <dbReference type="NCBI Taxonomy" id="6958"/>
    <lineage>
        <taxon>Eukaryota</taxon>
        <taxon>Metazoa</taxon>
        <taxon>Ecdysozoa</taxon>
        <taxon>Arthropoda</taxon>
        <taxon>Chelicerata</taxon>
        <taxon>Arachnida</taxon>
        <taxon>Acari</taxon>
        <taxon>Acariformes</taxon>
        <taxon>Sarcoptiformes</taxon>
        <taxon>Astigmata</taxon>
        <taxon>Psoroptidia</taxon>
        <taxon>Analgoidea</taxon>
        <taxon>Pyroglyphidae</taxon>
        <taxon>Pyroglyphinae</taxon>
        <taxon>Euroglyphus</taxon>
    </lineage>
</organism>
<evidence type="ECO:0000313" key="2">
    <source>
        <dbReference type="EMBL" id="OTF81295.1"/>
    </source>
</evidence>
<dbReference type="PANTHER" id="PTHR14058">
    <property type="entry name" value="AMYLOID BETA A4 PRECURSOR PROTEIN-BINDING FAMILY B"/>
    <property type="match status" value="1"/>
</dbReference>
<dbReference type="Gene3D" id="2.30.29.30">
    <property type="entry name" value="Pleckstrin-homology domain (PH domain)/Phosphotyrosine-binding domain (PTB)"/>
    <property type="match status" value="1"/>
</dbReference>
<gene>
    <name evidence="2" type="ORF">BLA29_012063</name>
</gene>
<dbReference type="InterPro" id="IPR039576">
    <property type="entry name" value="APBB1/2/3"/>
</dbReference>
<dbReference type="GO" id="GO:0005737">
    <property type="term" value="C:cytoplasm"/>
    <property type="evidence" value="ECO:0007669"/>
    <property type="project" value="TreeGrafter"/>
</dbReference>
<feature type="compositionally biased region" description="Low complexity" evidence="1">
    <location>
        <begin position="53"/>
        <end position="74"/>
    </location>
</feature>
<dbReference type="OrthoDB" id="5969782at2759"/>
<evidence type="ECO:0000256" key="1">
    <source>
        <dbReference type="SAM" id="MobiDB-lite"/>
    </source>
</evidence>
<dbReference type="EMBL" id="MUJZ01014360">
    <property type="protein sequence ID" value="OTF81295.1"/>
    <property type="molecule type" value="Genomic_DNA"/>
</dbReference>
<dbReference type="SUPFAM" id="SSF50729">
    <property type="entry name" value="PH domain-like"/>
    <property type="match status" value="1"/>
</dbReference>
<accession>A0A1Y3BQ86</accession>
<evidence type="ECO:0008006" key="4">
    <source>
        <dbReference type="Google" id="ProtNLM"/>
    </source>
</evidence>
<dbReference type="Proteomes" id="UP000194236">
    <property type="component" value="Unassembled WGS sequence"/>
</dbReference>
<feature type="region of interest" description="Disordered" evidence="1">
    <location>
        <begin position="43"/>
        <end position="78"/>
    </location>
</feature>
<feature type="compositionally biased region" description="Basic residues" evidence="1">
    <location>
        <begin position="43"/>
        <end position="52"/>
    </location>
</feature>
<sequence length="93" mass="10231">MQVNEKEFVCHCFEVNPSAGALCKIIEAACKLRYQKCLDAHSNKQKQQHHHANQQQQKLKNNNSITTPTSMTSSPVAALKSSISGCLCLFIGA</sequence>
<comment type="caution">
    <text evidence="2">The sequence shown here is derived from an EMBL/GenBank/DDBJ whole genome shotgun (WGS) entry which is preliminary data.</text>
</comment>
<proteinExistence type="predicted"/>
<dbReference type="AlphaFoldDB" id="A0A1Y3BQ86"/>
<dbReference type="GO" id="GO:0005634">
    <property type="term" value="C:nucleus"/>
    <property type="evidence" value="ECO:0007669"/>
    <property type="project" value="TreeGrafter"/>
</dbReference>
<dbReference type="GO" id="GO:0006355">
    <property type="term" value="P:regulation of DNA-templated transcription"/>
    <property type="evidence" value="ECO:0007669"/>
    <property type="project" value="TreeGrafter"/>
</dbReference>
<dbReference type="InterPro" id="IPR011993">
    <property type="entry name" value="PH-like_dom_sf"/>
</dbReference>